<comment type="caution">
    <text evidence="1">The sequence shown here is derived from an EMBL/GenBank/DDBJ whole genome shotgun (WGS) entry which is preliminary data.</text>
</comment>
<organism evidence="1 2">
    <name type="scientific">Flavilitoribacter nigricans (strain ATCC 23147 / DSM 23189 / NBRC 102662 / NCIMB 1420 / SS-2)</name>
    <name type="common">Lewinella nigricans</name>
    <dbReference type="NCBI Taxonomy" id="1122177"/>
    <lineage>
        <taxon>Bacteria</taxon>
        <taxon>Pseudomonadati</taxon>
        <taxon>Bacteroidota</taxon>
        <taxon>Saprospiria</taxon>
        <taxon>Saprospirales</taxon>
        <taxon>Lewinellaceae</taxon>
        <taxon>Flavilitoribacter</taxon>
    </lineage>
</organism>
<name>A0A2D0N263_FLAN2</name>
<dbReference type="AlphaFoldDB" id="A0A2D0N263"/>
<dbReference type="RefSeq" id="WP_099154129.1">
    <property type="nucleotide sequence ID" value="NZ_PDUD01000039.1"/>
</dbReference>
<gene>
    <name evidence="1" type="ORF">CRP01_31920</name>
</gene>
<protein>
    <submittedName>
        <fullName evidence="1">Uncharacterized protein</fullName>
    </submittedName>
</protein>
<evidence type="ECO:0000313" key="2">
    <source>
        <dbReference type="Proteomes" id="UP000223913"/>
    </source>
</evidence>
<accession>A0A2D0N263</accession>
<dbReference type="Proteomes" id="UP000223913">
    <property type="component" value="Unassembled WGS sequence"/>
</dbReference>
<sequence>MGQVKQEISNAIQTLSLTQGDIELLNDKLGLEVYNKCLNRFVKSGDRRWWWEDFKSTSFSVADLEKLFEHLERYIPDLENHVWLMVEDDDEDFYPIYNCNPKKIGKLISECFGFEYYIISKDLKWLLCENHHSRLIGTGDFKKENKNVSIIN</sequence>
<proteinExistence type="predicted"/>
<keyword evidence="2" id="KW-1185">Reference proteome</keyword>
<dbReference type="EMBL" id="PDUD01000039">
    <property type="protein sequence ID" value="PHN02585.1"/>
    <property type="molecule type" value="Genomic_DNA"/>
</dbReference>
<evidence type="ECO:0000313" key="1">
    <source>
        <dbReference type="EMBL" id="PHN02585.1"/>
    </source>
</evidence>
<dbReference type="OrthoDB" id="9181133at2"/>
<dbReference type="Pfam" id="PF20541">
    <property type="entry name" value="DUF6756"/>
    <property type="match status" value="1"/>
</dbReference>
<dbReference type="InterPro" id="IPR046644">
    <property type="entry name" value="DUF6756"/>
</dbReference>
<reference evidence="1 2" key="1">
    <citation type="submission" date="2017-10" db="EMBL/GenBank/DDBJ databases">
        <title>The draft genome sequence of Lewinella nigricans NBRC 102662.</title>
        <authorList>
            <person name="Wang K."/>
        </authorList>
    </citation>
    <scope>NUCLEOTIDE SEQUENCE [LARGE SCALE GENOMIC DNA]</scope>
    <source>
        <strain evidence="1 2">NBRC 102662</strain>
    </source>
</reference>